<evidence type="ECO:0000313" key="4">
    <source>
        <dbReference type="EMBL" id="MFC4507923.1"/>
    </source>
</evidence>
<feature type="domain" description="ATP-dependent DNA ligase family profile" evidence="3">
    <location>
        <begin position="104"/>
        <end position="255"/>
    </location>
</feature>
<comment type="caution">
    <text evidence="4">The sequence shown here is derived from an EMBL/GenBank/DDBJ whole genome shotgun (WGS) entry which is preliminary data.</text>
</comment>
<dbReference type="Pfam" id="PF01068">
    <property type="entry name" value="DNA_ligase_A_M"/>
    <property type="match status" value="1"/>
</dbReference>
<reference evidence="5" key="1">
    <citation type="journal article" date="2019" name="Int. J. Syst. Evol. Microbiol.">
        <title>The Global Catalogue of Microorganisms (GCM) 10K type strain sequencing project: providing services to taxonomists for standard genome sequencing and annotation.</title>
        <authorList>
            <consortium name="The Broad Institute Genomics Platform"/>
            <consortium name="The Broad Institute Genome Sequencing Center for Infectious Disease"/>
            <person name="Wu L."/>
            <person name="Ma J."/>
        </authorList>
    </citation>
    <scope>NUCLEOTIDE SEQUENCE [LARGE SCALE GENOMIC DNA]</scope>
    <source>
        <strain evidence="5">CGMCC 4.7177</strain>
    </source>
</reference>
<dbReference type="EMBL" id="JBHSFK010000063">
    <property type="protein sequence ID" value="MFC4507923.1"/>
    <property type="molecule type" value="Genomic_DNA"/>
</dbReference>
<dbReference type="InterPro" id="IPR012310">
    <property type="entry name" value="DNA_ligase_ATP-dep_cent"/>
</dbReference>
<sequence>MIDLPAEPMLATPVETFTLPLNWFAEPKWDGFLAFAAHGAAGHTVLRSRTGSDLSAAFPEIIAALRRFPFSVVFDGELVVWKETRLAFERLTQQLHRRGAATQQAAAAQQAHFVVFDLLHVQGQSLRERPYVQRRRALETLFQREGLTVPWTLGPSTNDAEVARGWLAWSVASVEGCVFKDGGERHRPGARSWRKWVRDTLEMIVGAFTGAPRRPRSPLLSRHDSDGRLQYAGRTSAVPGVQAQVMGGFLRPVQEDHPWAGWSSSASWGSRDKLQVSLVVPETVVEISADVSRGARGRLHPPCALCAGACGHGCQRRVTPSSCEGRPHEGRKVESQAEFFCHASAVSWRRRTALADLSADRAGP</sequence>
<proteinExistence type="inferred from homology"/>
<evidence type="ECO:0000256" key="2">
    <source>
        <dbReference type="ARBA" id="ARBA00022598"/>
    </source>
</evidence>
<evidence type="ECO:0000259" key="3">
    <source>
        <dbReference type="PROSITE" id="PS50160"/>
    </source>
</evidence>
<dbReference type="InterPro" id="IPR050191">
    <property type="entry name" value="ATP-dep_DNA_ligase"/>
</dbReference>
<dbReference type="PANTHER" id="PTHR45674">
    <property type="entry name" value="DNA LIGASE 1/3 FAMILY MEMBER"/>
    <property type="match status" value="1"/>
</dbReference>
<keyword evidence="2 4" id="KW-0436">Ligase</keyword>
<evidence type="ECO:0000256" key="1">
    <source>
        <dbReference type="ARBA" id="ARBA00007572"/>
    </source>
</evidence>
<dbReference type="GO" id="GO:0016874">
    <property type="term" value="F:ligase activity"/>
    <property type="evidence" value="ECO:0007669"/>
    <property type="project" value="UniProtKB-KW"/>
</dbReference>
<name>A0ABV9B6L5_9ACTN</name>
<comment type="similarity">
    <text evidence="1">Belongs to the ATP-dependent DNA ligase family.</text>
</comment>
<evidence type="ECO:0000313" key="5">
    <source>
        <dbReference type="Proteomes" id="UP001595839"/>
    </source>
</evidence>
<accession>A0ABV9B6L5</accession>
<dbReference type="SUPFAM" id="SSF56091">
    <property type="entry name" value="DNA ligase/mRNA capping enzyme, catalytic domain"/>
    <property type="match status" value="1"/>
</dbReference>
<protein>
    <submittedName>
        <fullName evidence="4">ATP-dependent DNA ligase</fullName>
    </submittedName>
</protein>
<organism evidence="4 5">
    <name type="scientific">Streptomyces vulcanius</name>
    <dbReference type="NCBI Taxonomy" id="1441876"/>
    <lineage>
        <taxon>Bacteria</taxon>
        <taxon>Bacillati</taxon>
        <taxon>Actinomycetota</taxon>
        <taxon>Actinomycetes</taxon>
        <taxon>Kitasatosporales</taxon>
        <taxon>Streptomycetaceae</taxon>
        <taxon>Streptomyces</taxon>
    </lineage>
</organism>
<dbReference type="PANTHER" id="PTHR45674:SF4">
    <property type="entry name" value="DNA LIGASE 1"/>
    <property type="match status" value="1"/>
</dbReference>
<gene>
    <name evidence="4" type="ORF">ACFPIH_52465</name>
</gene>
<dbReference type="RefSeq" id="WP_381167505.1">
    <property type="nucleotide sequence ID" value="NZ_JBHSFK010000063.1"/>
</dbReference>
<dbReference type="PROSITE" id="PS50160">
    <property type="entry name" value="DNA_LIGASE_A3"/>
    <property type="match status" value="1"/>
</dbReference>
<dbReference type="Gene3D" id="3.30.470.30">
    <property type="entry name" value="DNA ligase/mRNA capping enzyme"/>
    <property type="match status" value="1"/>
</dbReference>
<keyword evidence="5" id="KW-1185">Reference proteome</keyword>
<dbReference type="Proteomes" id="UP001595839">
    <property type="component" value="Unassembled WGS sequence"/>
</dbReference>